<feature type="domain" description="PIH1D1/2/3 CS-like" evidence="14">
    <location>
        <begin position="746"/>
        <end position="845"/>
    </location>
</feature>
<dbReference type="Gene3D" id="3.60.21.60">
    <property type="match status" value="1"/>
</dbReference>
<dbReference type="InterPro" id="IPR016266">
    <property type="entry name" value="POLE2"/>
</dbReference>
<evidence type="ECO:0000256" key="2">
    <source>
        <dbReference type="ARBA" id="ARBA00009560"/>
    </source>
</evidence>
<dbReference type="GO" id="GO:0060285">
    <property type="term" value="P:cilium-dependent cell motility"/>
    <property type="evidence" value="ECO:0007669"/>
    <property type="project" value="UniProtKB-UniRule"/>
</dbReference>
<reference evidence="15 16" key="1">
    <citation type="submission" date="2015-10" db="EMBL/GenBank/DDBJ databases">
        <authorList>
            <person name="Gilbert D.G."/>
        </authorList>
    </citation>
    <scope>NUCLEOTIDE SEQUENCE [LARGE SCALE GENOMIC DNA]</scope>
    <source>
        <strain evidence="15">FVVF132</strain>
    </source>
</reference>
<dbReference type="Pfam" id="PF08190">
    <property type="entry name" value="PIH1"/>
    <property type="match status" value="1"/>
</dbReference>
<dbReference type="GO" id="GO:0042276">
    <property type="term" value="P:error-prone translesion synthesis"/>
    <property type="evidence" value="ECO:0007669"/>
    <property type="project" value="TreeGrafter"/>
</dbReference>
<dbReference type="Pfam" id="PF18201">
    <property type="entry name" value="PIH1_CS"/>
    <property type="match status" value="1"/>
</dbReference>
<evidence type="ECO:0000259" key="11">
    <source>
        <dbReference type="Pfam" id="PF04042"/>
    </source>
</evidence>
<evidence type="ECO:0000256" key="7">
    <source>
        <dbReference type="ARBA" id="ARBA00054225"/>
    </source>
</evidence>
<dbReference type="Proteomes" id="UP000051836">
    <property type="component" value="Unassembled WGS sequence"/>
</dbReference>
<evidence type="ECO:0000256" key="10">
    <source>
        <dbReference type="SAM" id="MobiDB-lite"/>
    </source>
</evidence>
<sequence>MEPERLRRRLNSAFRLRGLLLRADALKYLTEALRSISEVELDDTIENVIDAVEKQPLSSNMVEQSTVEAAVQECSQASDEPVYSNILFHLRENIFNVIGAFDIPRYIYNSERKKFLPLSMTNFPVPNLFGTARDKAELFRERYSILQQRTHRHELFTPPAVVSHPDESRSKFQLKTIEALLGNTAKVGELIVLGMITQLKEGKFFLEDPTGVVQLDLSKAISFFVIAFYGNINFFGGPSSTSVKASAKLKQLEDENENAMFVFLSDVWLDQAEVLEKLHTMFSGSLKALADIICEYPSIHKSSRFVFVPGPEDPGPGSVLPRPPLAENITQEFRQLVPFSVFTTNPCRIQYCTQEIIIFREDLVNKMCRNCVRFPSSKMDIPNHFVKTVLSQGHLTPLPLYVSPVYWAYDYSLRVYPVPDMLVIADKYDPFTVTNTDCVCINPGSFPRSGFSFKVFYPSNKTVEDSNWPAGSGDAILFTITIATNLSMPETPSCLVSPQQREPLGRAGAMAGAGQLEELELSAEEVERLQRAFRDKKFQALFAEYAAELADPEQRRLYEEEVTALERERGMEVRFIHPEAGYVLRTSQAGSRRCYLNVCSNPHVGAPQARAEHGGHRWALPYSLAPGREELSRGGQRRLVYDVVFHPAALRLAVRNVRFRRLLSDTALDAVERHCAVQLDRTNAVVLRGTKYKGVPQPPVIRTPLPGGASPPPYDGDSPLPPFPFPPAAAAPQPTAPPPPARPPGPTTPRWSIRHRSYVDLQDYRYSRDSAPSPVPRELVVTVELPLLRSAAQADLNICGRELRLDSQRPAYRLRLRLPYNVDESRGNAAFNKAQRQLLVTLPVVPQSGPREPPELGEERVEKAEPGAEAGDGAAPPPGSSGCTARSTCGGGEPADPPAGGDLSPARSGTASPASCFSPEQAVTCGLGEDACLCLPGSSALPAVEGVPGEMALPQYSSSPEAALCPPFQCRQDDTSLTLLVHVPCIKPQCLREDVGTNHYSLHFSSETGSYALFLEFPPENKLASTETSVNMSAHNAAFVLTKAPGSTGLWEKFSFGLEASALQERWFISEENIDGFLGTVSCPSFCSQSALESQPLIEVLDVTEDRIQIRLTPQETVHSERDGKEETLSSSGVELAGKTNGDYPQTKAETNCTAADTVEGERAAETNKTSTSFAETIGKLGRDHSCQKPLPYPSQQHSCCPAEGGQVVCWGKLSPDQPGYEVPSRVIEGLRHRHSYFGISPDSVKL</sequence>
<organism evidence="15 16">
    <name type="scientific">Amazona aestiva</name>
    <name type="common">Blue-fronted Amazon parrot</name>
    <dbReference type="NCBI Taxonomy" id="12930"/>
    <lineage>
        <taxon>Eukaryota</taxon>
        <taxon>Metazoa</taxon>
        <taxon>Chordata</taxon>
        <taxon>Craniata</taxon>
        <taxon>Vertebrata</taxon>
        <taxon>Euteleostomi</taxon>
        <taxon>Archelosauria</taxon>
        <taxon>Archosauria</taxon>
        <taxon>Dinosauria</taxon>
        <taxon>Saurischia</taxon>
        <taxon>Theropoda</taxon>
        <taxon>Coelurosauria</taxon>
        <taxon>Aves</taxon>
        <taxon>Neognathae</taxon>
        <taxon>Neoaves</taxon>
        <taxon>Telluraves</taxon>
        <taxon>Australaves</taxon>
        <taxon>Psittaciformes</taxon>
        <taxon>Psittacidae</taxon>
        <taxon>Amazona</taxon>
    </lineage>
</organism>
<protein>
    <recommendedName>
        <fullName evidence="9">Protein kintoun</fullName>
    </recommendedName>
    <alternativeName>
        <fullName evidence="9">Dynein assembly factor 2, axonemal</fullName>
    </alternativeName>
</protein>
<dbReference type="Gene3D" id="2.60.40.790">
    <property type="match status" value="1"/>
</dbReference>
<dbReference type="PANTHER" id="PTHR12708:SF0">
    <property type="entry name" value="DNA POLYMERASE EPSILON SUBUNIT 2"/>
    <property type="match status" value="1"/>
</dbReference>
<keyword evidence="5" id="KW-0238">DNA-binding</keyword>
<dbReference type="InterPro" id="IPR012981">
    <property type="entry name" value="PIH1_N"/>
</dbReference>
<evidence type="ECO:0000256" key="6">
    <source>
        <dbReference type="ARBA" id="ARBA00023242"/>
    </source>
</evidence>
<evidence type="ECO:0000256" key="9">
    <source>
        <dbReference type="HAMAP-Rule" id="MF_03069"/>
    </source>
</evidence>
<dbReference type="OrthoDB" id="10254730at2759"/>
<dbReference type="InterPro" id="IPR008978">
    <property type="entry name" value="HSP20-like_chaperone"/>
</dbReference>
<dbReference type="GO" id="GO:0070286">
    <property type="term" value="P:axonemal dynein complex assembly"/>
    <property type="evidence" value="ECO:0007669"/>
    <property type="project" value="UniProtKB-UniRule"/>
</dbReference>
<feature type="compositionally biased region" description="Basic and acidic residues" evidence="10">
    <location>
        <begin position="852"/>
        <end position="866"/>
    </location>
</feature>
<dbReference type="Gene3D" id="1.10.8.60">
    <property type="match status" value="1"/>
</dbReference>
<evidence type="ECO:0000256" key="1">
    <source>
        <dbReference type="ARBA" id="ARBA00004123"/>
    </source>
</evidence>
<dbReference type="InterPro" id="IPR034727">
    <property type="entry name" value="Kintoun"/>
</dbReference>
<dbReference type="PANTHER" id="PTHR12708">
    <property type="entry name" value="DNA POLYMERASE EPSILON SUBUNIT B"/>
    <property type="match status" value="1"/>
</dbReference>
<dbReference type="HAMAP" id="MF_03069">
    <property type="entry name" value="Kintoun"/>
    <property type="match status" value="1"/>
</dbReference>
<evidence type="ECO:0000259" key="13">
    <source>
        <dbReference type="Pfam" id="PF12213"/>
    </source>
</evidence>
<feature type="region of interest" description="Disordered" evidence="10">
    <location>
        <begin position="696"/>
        <end position="753"/>
    </location>
</feature>
<evidence type="ECO:0000256" key="3">
    <source>
        <dbReference type="ARBA" id="ARBA00022490"/>
    </source>
</evidence>
<keyword evidence="3 9" id="KW-0963">Cytoplasm</keyword>
<dbReference type="GO" id="GO:0008622">
    <property type="term" value="C:epsilon DNA polymerase complex"/>
    <property type="evidence" value="ECO:0007669"/>
    <property type="project" value="InterPro"/>
</dbReference>
<dbReference type="GO" id="GO:0006261">
    <property type="term" value="P:DNA-templated DNA replication"/>
    <property type="evidence" value="ECO:0007669"/>
    <property type="project" value="InterPro"/>
</dbReference>
<dbReference type="Pfam" id="PF12213">
    <property type="entry name" value="Dpoe2NT"/>
    <property type="match status" value="1"/>
</dbReference>
<dbReference type="Pfam" id="PF04042">
    <property type="entry name" value="DNA_pol_E_B"/>
    <property type="match status" value="1"/>
</dbReference>
<comment type="similarity">
    <text evidence="9">Belongs to the PIH1 family. Kintoun subfamily.</text>
</comment>
<comment type="caution">
    <text evidence="15">The sequence shown here is derived from an EMBL/GenBank/DDBJ whole genome shotgun (WGS) entry which is preliminary data.</text>
</comment>
<evidence type="ECO:0000256" key="4">
    <source>
        <dbReference type="ARBA" id="ARBA00022705"/>
    </source>
</evidence>
<dbReference type="FunFam" id="1.10.8.60:FF:000053">
    <property type="entry name" value="DNA polymerase epsilon subunit"/>
    <property type="match status" value="1"/>
</dbReference>
<evidence type="ECO:0000259" key="14">
    <source>
        <dbReference type="Pfam" id="PF18201"/>
    </source>
</evidence>
<feature type="compositionally biased region" description="Pro residues" evidence="10">
    <location>
        <begin position="709"/>
        <end position="747"/>
    </location>
</feature>
<comment type="subcellular location">
    <subcellularLocation>
        <location evidence="9">Cytoplasm</location>
    </subcellularLocation>
    <subcellularLocation>
        <location evidence="1">Nucleus</location>
    </subcellularLocation>
    <text evidence="9">Localizes in the apical cytoplasm around the gamma-tubulin-positive pericentriolar region, not in the cilia.</text>
</comment>
<feature type="domain" description="DNA polymerase epsilon subunit B N-terminal" evidence="13">
    <location>
        <begin position="2"/>
        <end position="74"/>
    </location>
</feature>
<comment type="subunit">
    <text evidence="8">Component of the DNA polymerase epsilon complex consisting of four subunits: the catalytic subunit POLE and the accessory subunits POLE2, POLE3 and POLE4.</text>
</comment>
<evidence type="ECO:0000256" key="8">
    <source>
        <dbReference type="ARBA" id="ARBA00063156"/>
    </source>
</evidence>
<evidence type="ECO:0000256" key="5">
    <source>
        <dbReference type="ARBA" id="ARBA00023125"/>
    </source>
</evidence>
<evidence type="ECO:0000313" key="16">
    <source>
        <dbReference type="Proteomes" id="UP000051836"/>
    </source>
</evidence>
<dbReference type="InterPro" id="IPR007185">
    <property type="entry name" value="DNA_pol_a/d/e_bsu"/>
</dbReference>
<proteinExistence type="inferred from homology"/>
<dbReference type="GO" id="GO:0005737">
    <property type="term" value="C:cytoplasm"/>
    <property type="evidence" value="ECO:0007669"/>
    <property type="project" value="UniProtKB-SubCell"/>
</dbReference>
<dbReference type="STRING" id="12930.A0A0Q3MJF6"/>
<dbReference type="InterPro" id="IPR041442">
    <property type="entry name" value="PIH1D1/2/3_CS-like"/>
</dbReference>
<name>A0A0Q3MJF6_AMAAE</name>
<dbReference type="EMBL" id="LMAW01001781">
    <property type="protein sequence ID" value="KQK82647.1"/>
    <property type="molecule type" value="Genomic_DNA"/>
</dbReference>
<dbReference type="GO" id="GO:0003677">
    <property type="term" value="F:DNA binding"/>
    <property type="evidence" value="ECO:0007669"/>
    <property type="project" value="UniProtKB-KW"/>
</dbReference>
<feature type="region of interest" description="Disordered" evidence="10">
    <location>
        <begin position="842"/>
        <end position="913"/>
    </location>
</feature>
<feature type="domain" description="PIH1 N-terminal" evidence="12">
    <location>
        <begin position="549"/>
        <end position="707"/>
    </location>
</feature>
<feature type="compositionally biased region" description="Basic and acidic residues" evidence="10">
    <location>
        <begin position="1118"/>
        <end position="1128"/>
    </location>
</feature>
<accession>A0A0Q3MJF6</accession>
<feature type="region of interest" description="Disordered" evidence="10">
    <location>
        <begin position="1116"/>
        <end position="1148"/>
    </location>
</feature>
<dbReference type="AlphaFoldDB" id="A0A0Q3MJF6"/>
<dbReference type="InterPro" id="IPR024639">
    <property type="entry name" value="DNA_pol_e_bsu_N"/>
</dbReference>
<comment type="function">
    <text evidence="7">Accessory component of the DNA polymerase epsilon complex. Participates in DNA repair and in chromosomal DNA replication.</text>
</comment>
<keyword evidence="4" id="KW-0235">DNA replication</keyword>
<gene>
    <name evidence="9" type="primary">DNAAF2</name>
    <name evidence="9" type="synonym">KTU</name>
    <name evidence="15" type="ORF">AAES_67972</name>
</gene>
<comment type="similarity">
    <text evidence="2">Belongs to the DNA polymerase epsilon subunit B family.</text>
</comment>
<evidence type="ECO:0000313" key="15">
    <source>
        <dbReference type="EMBL" id="KQK82647.1"/>
    </source>
</evidence>
<keyword evidence="16" id="KW-1185">Reference proteome</keyword>
<keyword evidence="6" id="KW-0539">Nucleus</keyword>
<feature type="domain" description="DNA polymerase alpha/delta/epsilon subunit B" evidence="11">
    <location>
        <begin position="297"/>
        <end position="432"/>
    </location>
</feature>
<comment type="function">
    <text evidence="9">Required for cytoplasmic pre-assembly of axonemal dyneins, thereby playing a central role in motility in cilia and flagella. Involved in pre-assembly of dynein arm complexes in the cytoplasm before intraflagellar transport loads them for the ciliary compartment.</text>
</comment>
<evidence type="ECO:0000259" key="12">
    <source>
        <dbReference type="Pfam" id="PF08190"/>
    </source>
</evidence>